<dbReference type="GeneID" id="70129932"/>
<sequence length="494" mass="55908">MCLQRITELTLEIISVWLIWCMKFMFVQDLISDLKEEHVMHAMSSELDFRENQTGSLGRVFLQTVESDSNIESQIYMSKLHVINTSELQRMATRCGNSQDTDSNSLKYYSNHRVANECGGAAVTTIPSNSPEGQYIIEWFAQSMQYMPYQAQGGWKTSLAERFSEYLCHTANKGLLRGFEDERMTHVMALNSECEDGLITELRGLSTTLAVTKNGVAFETVGVFILGPVSGAQVCREHGVSFTYDEVMCCMGHSGKIHSWHGRDDVKEQEALRFRTHEEANSSVEVLNITPDIQMNAKAVGSEFQAVASLMASQRVVQGLQRSLTRVFEKEKKEREGRIERNDLALREDAHNRMEKLIERRVYLPLVRNVEVLGPLLGQKLKAALLGNKHGMEPVNLSEDDKTPNAPFIKKYGNDAAVSSKIVKYGKSHEFKKLDSWPNDKPFTNSDEEEWKKMPAPMVEDGAQTGDHVMIAPFLTTTKIEIYELVEEVTQLFQ</sequence>
<dbReference type="Gene3D" id="3.40.640.10">
    <property type="entry name" value="Type I PLP-dependent aspartate aminotransferase-like (Major domain)"/>
    <property type="match status" value="1"/>
</dbReference>
<proteinExistence type="inferred from homology"/>
<dbReference type="GO" id="GO:0005829">
    <property type="term" value="C:cytosol"/>
    <property type="evidence" value="ECO:0007669"/>
    <property type="project" value="TreeGrafter"/>
</dbReference>
<name>A0A9P8RFS0_9PEZI</name>
<dbReference type="PANTHER" id="PTHR43094:SF1">
    <property type="entry name" value="AMINOTRANSFERASE CLASS-III"/>
    <property type="match status" value="1"/>
</dbReference>
<dbReference type="InterPro" id="IPR015421">
    <property type="entry name" value="PyrdxlP-dep_Trfase_major"/>
</dbReference>
<accession>A0A9P8RFS0</accession>
<dbReference type="SUPFAM" id="SSF53383">
    <property type="entry name" value="PLP-dependent transferases"/>
    <property type="match status" value="1"/>
</dbReference>
<reference evidence="2" key="1">
    <citation type="journal article" date="2021" name="Nat. Commun.">
        <title>Genetic determinants of endophytism in the Arabidopsis root mycobiome.</title>
        <authorList>
            <person name="Mesny F."/>
            <person name="Miyauchi S."/>
            <person name="Thiergart T."/>
            <person name="Pickel B."/>
            <person name="Atanasova L."/>
            <person name="Karlsson M."/>
            <person name="Huettel B."/>
            <person name="Barry K.W."/>
            <person name="Haridas S."/>
            <person name="Chen C."/>
            <person name="Bauer D."/>
            <person name="Andreopoulos W."/>
            <person name="Pangilinan J."/>
            <person name="LaButti K."/>
            <person name="Riley R."/>
            <person name="Lipzen A."/>
            <person name="Clum A."/>
            <person name="Drula E."/>
            <person name="Henrissat B."/>
            <person name="Kohler A."/>
            <person name="Grigoriev I.V."/>
            <person name="Martin F.M."/>
            <person name="Hacquard S."/>
        </authorList>
    </citation>
    <scope>NUCLEOTIDE SEQUENCE</scope>
    <source>
        <strain evidence="2">MPI-SDFR-AT-0073</strain>
    </source>
</reference>
<evidence type="ECO:0000313" key="3">
    <source>
        <dbReference type="Proteomes" id="UP000758603"/>
    </source>
</evidence>
<dbReference type="EMBL" id="JAGPXC010000012">
    <property type="protein sequence ID" value="KAH6645057.1"/>
    <property type="molecule type" value="Genomic_DNA"/>
</dbReference>
<gene>
    <name evidence="2" type="ORF">BKA67DRAFT_542043</name>
</gene>
<comment type="similarity">
    <text evidence="1">Belongs to the class-III pyridoxal-phosphate-dependent aminotransferase family.</text>
</comment>
<organism evidence="2 3">
    <name type="scientific">Truncatella angustata</name>
    <dbReference type="NCBI Taxonomy" id="152316"/>
    <lineage>
        <taxon>Eukaryota</taxon>
        <taxon>Fungi</taxon>
        <taxon>Dikarya</taxon>
        <taxon>Ascomycota</taxon>
        <taxon>Pezizomycotina</taxon>
        <taxon>Sordariomycetes</taxon>
        <taxon>Xylariomycetidae</taxon>
        <taxon>Amphisphaeriales</taxon>
        <taxon>Sporocadaceae</taxon>
        <taxon>Truncatella</taxon>
    </lineage>
</organism>
<evidence type="ECO:0000256" key="1">
    <source>
        <dbReference type="ARBA" id="ARBA00008954"/>
    </source>
</evidence>
<dbReference type="Proteomes" id="UP000758603">
    <property type="component" value="Unassembled WGS sequence"/>
</dbReference>
<protein>
    <submittedName>
        <fullName evidence="2">Uncharacterized protein</fullName>
    </submittedName>
</protein>
<keyword evidence="3" id="KW-1185">Reference proteome</keyword>
<dbReference type="PANTHER" id="PTHR43094">
    <property type="entry name" value="AMINOTRANSFERASE"/>
    <property type="match status" value="1"/>
</dbReference>
<evidence type="ECO:0000313" key="2">
    <source>
        <dbReference type="EMBL" id="KAH6645057.1"/>
    </source>
</evidence>
<dbReference type="InterPro" id="IPR015424">
    <property type="entry name" value="PyrdxlP-dep_Trfase"/>
</dbReference>
<dbReference type="AlphaFoldDB" id="A0A9P8RFS0"/>
<dbReference type="RefSeq" id="XP_045951571.1">
    <property type="nucleotide sequence ID" value="XM_046101040.1"/>
</dbReference>
<comment type="caution">
    <text evidence="2">The sequence shown here is derived from an EMBL/GenBank/DDBJ whole genome shotgun (WGS) entry which is preliminary data.</text>
</comment>